<evidence type="ECO:0000313" key="1">
    <source>
        <dbReference type="EMBL" id="GFQ06918.1"/>
    </source>
</evidence>
<keyword evidence="2" id="KW-1185">Reference proteome</keyword>
<organism evidence="1 2">
    <name type="scientific">Phtheirospermum japonicum</name>
    <dbReference type="NCBI Taxonomy" id="374723"/>
    <lineage>
        <taxon>Eukaryota</taxon>
        <taxon>Viridiplantae</taxon>
        <taxon>Streptophyta</taxon>
        <taxon>Embryophyta</taxon>
        <taxon>Tracheophyta</taxon>
        <taxon>Spermatophyta</taxon>
        <taxon>Magnoliopsida</taxon>
        <taxon>eudicotyledons</taxon>
        <taxon>Gunneridae</taxon>
        <taxon>Pentapetalae</taxon>
        <taxon>asterids</taxon>
        <taxon>lamiids</taxon>
        <taxon>Lamiales</taxon>
        <taxon>Orobanchaceae</taxon>
        <taxon>Orobanchaceae incertae sedis</taxon>
        <taxon>Phtheirospermum</taxon>
    </lineage>
</organism>
<dbReference type="EMBL" id="BMAC01001341">
    <property type="protein sequence ID" value="GFQ06918.1"/>
    <property type="molecule type" value="Genomic_DNA"/>
</dbReference>
<feature type="non-terminal residue" evidence="1">
    <location>
        <position position="1"/>
    </location>
</feature>
<proteinExistence type="predicted"/>
<dbReference type="Proteomes" id="UP000653305">
    <property type="component" value="Unassembled WGS sequence"/>
</dbReference>
<sequence length="86" mass="10461">GSRRLLLVGRREHGPVRVGHLCNQKGLRRRINLHALQALRRRFPLRRRHRLRRHGIPSFFRPPLCKIFMLLLCFWCKRDPFPESRM</sequence>
<accession>A0A830D2T8</accession>
<name>A0A830D2T8_9LAMI</name>
<evidence type="ECO:0000313" key="2">
    <source>
        <dbReference type="Proteomes" id="UP000653305"/>
    </source>
</evidence>
<feature type="non-terminal residue" evidence="1">
    <location>
        <position position="86"/>
    </location>
</feature>
<dbReference type="AlphaFoldDB" id="A0A830D2T8"/>
<gene>
    <name evidence="1" type="ORF">PHJA_002835800</name>
</gene>
<reference evidence="1" key="1">
    <citation type="submission" date="2020-07" db="EMBL/GenBank/DDBJ databases">
        <title>Ethylene signaling mediates host invasion by parasitic plants.</title>
        <authorList>
            <person name="Yoshida S."/>
        </authorList>
    </citation>
    <scope>NUCLEOTIDE SEQUENCE</scope>
    <source>
        <strain evidence="1">Okayama</strain>
    </source>
</reference>
<protein>
    <submittedName>
        <fullName evidence="1">Uncharacterized protein</fullName>
    </submittedName>
</protein>
<comment type="caution">
    <text evidence="1">The sequence shown here is derived from an EMBL/GenBank/DDBJ whole genome shotgun (WGS) entry which is preliminary data.</text>
</comment>